<dbReference type="GO" id="GO:0034475">
    <property type="term" value="P:U4 snRNA 3'-end processing"/>
    <property type="evidence" value="ECO:0007669"/>
    <property type="project" value="TreeGrafter"/>
</dbReference>
<feature type="region of interest" description="Disordered" evidence="6">
    <location>
        <begin position="1"/>
        <end position="28"/>
    </location>
</feature>
<dbReference type="Pfam" id="PF01138">
    <property type="entry name" value="RNase_PH"/>
    <property type="match status" value="1"/>
</dbReference>
<dbReference type="GO" id="GO:0000177">
    <property type="term" value="C:cytoplasmic exosome (RNase complex)"/>
    <property type="evidence" value="ECO:0007669"/>
    <property type="project" value="TreeGrafter"/>
</dbReference>
<evidence type="ECO:0000256" key="6">
    <source>
        <dbReference type="SAM" id="MobiDB-lite"/>
    </source>
</evidence>
<dbReference type="InterPro" id="IPR036345">
    <property type="entry name" value="ExoRNase_PH_dom2_sf"/>
</dbReference>
<dbReference type="GO" id="GO:0016075">
    <property type="term" value="P:rRNA catabolic process"/>
    <property type="evidence" value="ECO:0007669"/>
    <property type="project" value="TreeGrafter"/>
</dbReference>
<evidence type="ECO:0000256" key="2">
    <source>
        <dbReference type="ARBA" id="ARBA00006678"/>
    </source>
</evidence>
<accession>A0A8B8CT39</accession>
<keyword evidence="9" id="KW-1185">Reference proteome</keyword>
<dbReference type="SUPFAM" id="SSF55666">
    <property type="entry name" value="Ribonuclease PH domain 2-like"/>
    <property type="match status" value="1"/>
</dbReference>
<evidence type="ECO:0000259" key="7">
    <source>
        <dbReference type="Pfam" id="PF01138"/>
    </source>
</evidence>
<evidence type="ECO:0000256" key="3">
    <source>
        <dbReference type="ARBA" id="ARBA00022552"/>
    </source>
</evidence>
<dbReference type="GO" id="GO:0003723">
    <property type="term" value="F:RNA binding"/>
    <property type="evidence" value="ECO:0007669"/>
    <property type="project" value="TreeGrafter"/>
</dbReference>
<dbReference type="GO" id="GO:0071051">
    <property type="term" value="P:poly(A)-dependent snoRNA 3'-end processing"/>
    <property type="evidence" value="ECO:0007669"/>
    <property type="project" value="TreeGrafter"/>
</dbReference>
<keyword evidence="4" id="KW-0271">Exosome</keyword>
<dbReference type="Pfam" id="PF03725">
    <property type="entry name" value="RNase_PH_C"/>
    <property type="match status" value="1"/>
</dbReference>
<reference evidence="10" key="1">
    <citation type="submission" date="2025-08" db="UniProtKB">
        <authorList>
            <consortium name="RefSeq"/>
        </authorList>
    </citation>
    <scope>IDENTIFICATION</scope>
    <source>
        <tissue evidence="10">Whole sample</tissue>
    </source>
</reference>
<keyword evidence="3" id="KW-0698">rRNA processing</keyword>
<dbReference type="InterPro" id="IPR001247">
    <property type="entry name" value="ExoRNase_PH_dom1"/>
</dbReference>
<evidence type="ECO:0000256" key="5">
    <source>
        <dbReference type="ARBA" id="ARBA00023242"/>
    </source>
</evidence>
<evidence type="ECO:0000256" key="4">
    <source>
        <dbReference type="ARBA" id="ARBA00022835"/>
    </source>
</evidence>
<dbReference type="KEGG" id="cvn:111121392"/>
<keyword evidence="5" id="KW-0539">Nucleus</keyword>
<dbReference type="GO" id="GO:0006364">
    <property type="term" value="P:rRNA processing"/>
    <property type="evidence" value="ECO:0007669"/>
    <property type="project" value="UniProtKB-KW"/>
</dbReference>
<dbReference type="SUPFAM" id="SSF54211">
    <property type="entry name" value="Ribosomal protein S5 domain 2-like"/>
    <property type="match status" value="1"/>
</dbReference>
<comment type="similarity">
    <text evidence="2">Belongs to the RNase PH family.</text>
</comment>
<protein>
    <submittedName>
        <fullName evidence="10">Exosome complex component RRP46-like</fullName>
    </submittedName>
</protein>
<dbReference type="AlphaFoldDB" id="A0A8B8CT39"/>
<dbReference type="InterPro" id="IPR020568">
    <property type="entry name" value="Ribosomal_Su5_D2-typ_SF"/>
</dbReference>
<name>A0A8B8CT39_CRAVI</name>
<dbReference type="InterPro" id="IPR050080">
    <property type="entry name" value="RNase_PH"/>
</dbReference>
<proteinExistence type="inferred from homology"/>
<dbReference type="GO" id="GO:0071028">
    <property type="term" value="P:nuclear mRNA surveillance"/>
    <property type="evidence" value="ECO:0007669"/>
    <property type="project" value="TreeGrafter"/>
</dbReference>
<evidence type="ECO:0000259" key="8">
    <source>
        <dbReference type="Pfam" id="PF03725"/>
    </source>
</evidence>
<sequence length="215" mass="23270">MESQSSKLRPLSSTFGELSRPDGDATVSQGDTCVTTAVYGPGEVKVTKELLDKATIEVVYKPKSGLPGCSEKFLERIIRNSCETVILGNLHPRSCISITVQEIQNRGSLLACCINSTCMALLDAGVSMRYLMAAVTCAINDSGAIIMDPDTAQEQSAEAVLTFVFENCNYGVVTVSAKGCYSIDQFQQCLSRCKDASKSVFQFFKDSLSKKLSKQ</sequence>
<dbReference type="RefSeq" id="XP_022318369.1">
    <property type="nucleotide sequence ID" value="XM_022462661.1"/>
</dbReference>
<dbReference type="InterPro" id="IPR015847">
    <property type="entry name" value="ExoRNase_PH_dom2"/>
</dbReference>
<organism evidence="9 10">
    <name type="scientific">Crassostrea virginica</name>
    <name type="common">Eastern oyster</name>
    <dbReference type="NCBI Taxonomy" id="6565"/>
    <lineage>
        <taxon>Eukaryota</taxon>
        <taxon>Metazoa</taxon>
        <taxon>Spiralia</taxon>
        <taxon>Lophotrochozoa</taxon>
        <taxon>Mollusca</taxon>
        <taxon>Bivalvia</taxon>
        <taxon>Autobranchia</taxon>
        <taxon>Pteriomorphia</taxon>
        <taxon>Ostreida</taxon>
        <taxon>Ostreoidea</taxon>
        <taxon>Ostreidae</taxon>
        <taxon>Crassostrea</taxon>
    </lineage>
</organism>
<feature type="domain" description="Exoribonuclease phosphorolytic" evidence="8">
    <location>
        <begin position="131"/>
        <end position="190"/>
    </location>
</feature>
<comment type="subcellular location">
    <subcellularLocation>
        <location evidence="1">Nucleus</location>
    </subcellularLocation>
</comment>
<dbReference type="Proteomes" id="UP000694844">
    <property type="component" value="Chromosome 2"/>
</dbReference>
<dbReference type="GO" id="GO:0000176">
    <property type="term" value="C:nuclear exosome (RNase complex)"/>
    <property type="evidence" value="ECO:0007669"/>
    <property type="project" value="TreeGrafter"/>
</dbReference>
<gene>
    <name evidence="10" type="primary">LOC111121392</name>
</gene>
<feature type="domain" description="Exoribonuclease phosphorolytic" evidence="7">
    <location>
        <begin position="8"/>
        <end position="126"/>
    </location>
</feature>
<dbReference type="GO" id="GO:0005730">
    <property type="term" value="C:nucleolus"/>
    <property type="evidence" value="ECO:0007669"/>
    <property type="project" value="TreeGrafter"/>
</dbReference>
<dbReference type="PANTHER" id="PTHR11953:SF1">
    <property type="entry name" value="EXOSOME COMPLEX COMPONENT RRP46"/>
    <property type="match status" value="1"/>
</dbReference>
<dbReference type="InterPro" id="IPR027408">
    <property type="entry name" value="PNPase/RNase_PH_dom_sf"/>
</dbReference>
<feature type="compositionally biased region" description="Polar residues" evidence="6">
    <location>
        <begin position="1"/>
        <end position="16"/>
    </location>
</feature>
<dbReference type="OrthoDB" id="27298at2759"/>
<dbReference type="CDD" id="cd11372">
    <property type="entry name" value="RNase_PH_RRP46"/>
    <property type="match status" value="1"/>
</dbReference>
<evidence type="ECO:0000256" key="1">
    <source>
        <dbReference type="ARBA" id="ARBA00004123"/>
    </source>
</evidence>
<dbReference type="GeneID" id="111121392"/>
<evidence type="ECO:0000313" key="9">
    <source>
        <dbReference type="Proteomes" id="UP000694844"/>
    </source>
</evidence>
<evidence type="ECO:0000313" key="10">
    <source>
        <dbReference type="RefSeq" id="XP_022318369.1"/>
    </source>
</evidence>
<dbReference type="Gene3D" id="3.30.230.70">
    <property type="entry name" value="GHMP Kinase, N-terminal domain"/>
    <property type="match status" value="1"/>
</dbReference>
<dbReference type="PANTHER" id="PTHR11953">
    <property type="entry name" value="EXOSOME COMPLEX COMPONENT"/>
    <property type="match status" value="1"/>
</dbReference>